<dbReference type="EMBL" id="WIXJ01000001">
    <property type="protein sequence ID" value="MQY50619.1"/>
    <property type="molecule type" value="Genomic_DNA"/>
</dbReference>
<feature type="domain" description="Aldehyde dehydrogenase" evidence="2">
    <location>
        <begin position="26"/>
        <end position="231"/>
    </location>
</feature>
<dbReference type="SUPFAM" id="SSF53720">
    <property type="entry name" value="ALDH-like"/>
    <property type="match status" value="1"/>
</dbReference>
<evidence type="ECO:0000256" key="1">
    <source>
        <dbReference type="ARBA" id="ARBA00023002"/>
    </source>
</evidence>
<name>A0A6L5JTS2_RHOTE</name>
<proteinExistence type="predicted"/>
<gene>
    <name evidence="3" type="ORF">GHK24_02345</name>
</gene>
<dbReference type="AlphaFoldDB" id="A0A6L5JTS2"/>
<evidence type="ECO:0000313" key="3">
    <source>
        <dbReference type="EMBL" id="MQY50619.1"/>
    </source>
</evidence>
<dbReference type="InterPro" id="IPR015590">
    <property type="entry name" value="Aldehyde_DH_dom"/>
</dbReference>
<evidence type="ECO:0000259" key="2">
    <source>
        <dbReference type="Pfam" id="PF00171"/>
    </source>
</evidence>
<dbReference type="Pfam" id="PF00171">
    <property type="entry name" value="Aldedh"/>
    <property type="match status" value="1"/>
</dbReference>
<dbReference type="PANTHER" id="PTHR43866">
    <property type="entry name" value="MALONATE-SEMIALDEHYDE DEHYDROGENASE"/>
    <property type="match status" value="1"/>
</dbReference>
<dbReference type="GO" id="GO:0006574">
    <property type="term" value="P:L-valine catabolic process"/>
    <property type="evidence" value="ECO:0007669"/>
    <property type="project" value="TreeGrafter"/>
</dbReference>
<dbReference type="PANTHER" id="PTHR43866:SF4">
    <property type="entry name" value="MALONATE-SEMIALDEHYDE DEHYDROGENASE"/>
    <property type="match status" value="1"/>
</dbReference>
<protein>
    <submittedName>
        <fullName evidence="3">Aldehyde dehydrogenase family protein</fullName>
    </submittedName>
</protein>
<dbReference type="InterPro" id="IPR016161">
    <property type="entry name" value="Ald_DH/histidinol_DH"/>
</dbReference>
<keyword evidence="1" id="KW-0560">Oxidoreductase</keyword>
<comment type="caution">
    <text evidence="3">The sequence shown here is derived from an EMBL/GenBank/DDBJ whole genome shotgun (WGS) entry which is preliminary data.</text>
</comment>
<accession>A0A6L5JTS2</accession>
<dbReference type="InterPro" id="IPR016162">
    <property type="entry name" value="Ald_DH_N"/>
</dbReference>
<dbReference type="OrthoDB" id="9182146at2"/>
<dbReference type="GO" id="GO:0006210">
    <property type="term" value="P:thymine catabolic process"/>
    <property type="evidence" value="ECO:0007669"/>
    <property type="project" value="TreeGrafter"/>
</dbReference>
<dbReference type="InterPro" id="IPR010061">
    <property type="entry name" value="MeMal-semiAld_DH"/>
</dbReference>
<organism evidence="3 4">
    <name type="scientific">Rhodocyclus tenuis</name>
    <name type="common">Rhodospirillum tenue</name>
    <dbReference type="NCBI Taxonomy" id="1066"/>
    <lineage>
        <taxon>Bacteria</taxon>
        <taxon>Pseudomonadati</taxon>
        <taxon>Pseudomonadota</taxon>
        <taxon>Betaproteobacteria</taxon>
        <taxon>Rhodocyclales</taxon>
        <taxon>Rhodocyclaceae</taxon>
        <taxon>Rhodocyclus</taxon>
    </lineage>
</organism>
<evidence type="ECO:0000313" key="4">
    <source>
        <dbReference type="Proteomes" id="UP000480275"/>
    </source>
</evidence>
<dbReference type="GO" id="GO:0004491">
    <property type="term" value="F:methylmalonate-semialdehyde dehydrogenase (acylating, NAD) activity"/>
    <property type="evidence" value="ECO:0007669"/>
    <property type="project" value="InterPro"/>
</dbReference>
<dbReference type="Proteomes" id="UP000480275">
    <property type="component" value="Unassembled WGS sequence"/>
</dbReference>
<dbReference type="Gene3D" id="3.40.605.10">
    <property type="entry name" value="Aldehyde Dehydrogenase, Chain A, domain 1"/>
    <property type="match status" value="1"/>
</dbReference>
<reference evidence="3 4" key="1">
    <citation type="submission" date="2019-10" db="EMBL/GenBank/DDBJ databases">
        <title>Whole-genome sequence of the purple nonsulfur photosynthetic bacterium Rhodocyclus tenuis.</title>
        <authorList>
            <person name="Kyndt J.A."/>
            <person name="Meyer T.E."/>
        </authorList>
    </citation>
    <scope>NUCLEOTIDE SEQUENCE [LARGE SCALE GENOMIC DNA]</scope>
    <source>
        <strain evidence="3 4">DSM 110</strain>
    </source>
</reference>
<sequence length="235" mass="23296">MSGSQDTLVIPLWIDGHAYLTMTTQFCDVCHAVTGEVLRRTPLTGADEAQVAVSAAQRAQAGWRALGAAGRARVFAAAADGLTTYADHFAGLISEENGFSPEAASAEVAASVAALAAAADASAEFAAGAGVLALVADRHSPLAAPLQRALAALRTGATVVIKPSPRAPSALYALAEVLGEAGLAGGVLNLVHGDDAAVVGLATAEGVQALVAVGQGDFATRVGALLAPHGKTLAA</sequence>